<organism evidence="2">
    <name type="scientific">Anopheles sinensis</name>
    <name type="common">Mosquito</name>
    <dbReference type="NCBI Taxonomy" id="74873"/>
    <lineage>
        <taxon>Eukaryota</taxon>
        <taxon>Metazoa</taxon>
        <taxon>Ecdysozoa</taxon>
        <taxon>Arthropoda</taxon>
        <taxon>Hexapoda</taxon>
        <taxon>Insecta</taxon>
        <taxon>Pterygota</taxon>
        <taxon>Neoptera</taxon>
        <taxon>Endopterygota</taxon>
        <taxon>Diptera</taxon>
        <taxon>Nematocera</taxon>
        <taxon>Culicoidea</taxon>
        <taxon>Culicidae</taxon>
        <taxon>Anophelinae</taxon>
        <taxon>Anopheles</taxon>
    </lineage>
</organism>
<reference evidence="2 4" key="1">
    <citation type="journal article" date="2014" name="BMC Genomics">
        <title>Genome sequence of Anopheles sinensis provides insight into genetics basis of mosquito competence for malaria parasites.</title>
        <authorList>
            <person name="Zhou D."/>
            <person name="Zhang D."/>
            <person name="Ding G."/>
            <person name="Shi L."/>
            <person name="Hou Q."/>
            <person name="Ye Y."/>
            <person name="Xu Y."/>
            <person name="Zhou H."/>
            <person name="Xiong C."/>
            <person name="Li S."/>
            <person name="Yu J."/>
            <person name="Hong S."/>
            <person name="Yu X."/>
            <person name="Zou P."/>
            <person name="Chen C."/>
            <person name="Chang X."/>
            <person name="Wang W."/>
            <person name="Lv Y."/>
            <person name="Sun Y."/>
            <person name="Ma L."/>
            <person name="Shen B."/>
            <person name="Zhu C."/>
        </authorList>
    </citation>
    <scope>NUCLEOTIDE SEQUENCE [LARGE SCALE GENOMIC DNA]</scope>
</reference>
<dbReference type="EMBL" id="ATLV01024466">
    <property type="status" value="NOT_ANNOTATED_CDS"/>
    <property type="molecule type" value="Genomic_DNA"/>
</dbReference>
<accession>A0A084WMJ0</accession>
<gene>
    <name evidence="2" type="ORF">ZHAS_00019914</name>
</gene>
<reference evidence="3" key="2">
    <citation type="submission" date="2020-05" db="UniProtKB">
        <authorList>
            <consortium name="EnsemblMetazoa"/>
        </authorList>
    </citation>
    <scope>IDENTIFICATION</scope>
</reference>
<name>A0A084WMJ0_ANOSI</name>
<protein>
    <submittedName>
        <fullName evidence="2 3">Uncharacterized protein</fullName>
    </submittedName>
</protein>
<evidence type="ECO:0000313" key="3">
    <source>
        <dbReference type="EnsemblMetazoa" id="ASIC019914-PA"/>
    </source>
</evidence>
<keyword evidence="4" id="KW-1185">Reference proteome</keyword>
<dbReference type="Proteomes" id="UP000030765">
    <property type="component" value="Unassembled WGS sequence"/>
</dbReference>
<proteinExistence type="predicted"/>
<feature type="compositionally biased region" description="Polar residues" evidence="1">
    <location>
        <begin position="32"/>
        <end position="41"/>
    </location>
</feature>
<dbReference type="EnsemblMetazoa" id="ASIC019914-RA">
    <property type="protein sequence ID" value="ASIC019914-PA"/>
    <property type="gene ID" value="ASIC019914"/>
</dbReference>
<evidence type="ECO:0000256" key="1">
    <source>
        <dbReference type="SAM" id="MobiDB-lite"/>
    </source>
</evidence>
<dbReference type="EMBL" id="KE525352">
    <property type="protein sequence ID" value="KFB51434.1"/>
    <property type="molecule type" value="Genomic_DNA"/>
</dbReference>
<evidence type="ECO:0000313" key="2">
    <source>
        <dbReference type="EMBL" id="KFB51434.1"/>
    </source>
</evidence>
<dbReference type="AlphaFoldDB" id="A0A084WMJ0"/>
<feature type="region of interest" description="Disordered" evidence="1">
    <location>
        <begin position="28"/>
        <end position="50"/>
    </location>
</feature>
<evidence type="ECO:0000313" key="4">
    <source>
        <dbReference type="Proteomes" id="UP000030765"/>
    </source>
</evidence>
<dbReference type="VEuPathDB" id="VectorBase:ASIC019914"/>
<sequence length="50" mass="5557">MKPPGEGWIEFILVLYTVYAEGYDNDEVAIPSTPTRASPTLHQVLPPKSK</sequence>